<name>A0A7C9NAE4_9BACT</name>
<reference evidence="1" key="1">
    <citation type="submission" date="2018-08" db="EMBL/GenBank/DDBJ databases">
        <title>Murine metabolic-syndrome-specific gut microbial biobank.</title>
        <authorList>
            <person name="Liu C."/>
        </authorList>
    </citation>
    <scope>NUCLEOTIDE SEQUENCE [LARGE SCALE GENOMIC DNA]</scope>
    <source>
        <strain evidence="1">Z82</strain>
    </source>
</reference>
<comment type="caution">
    <text evidence="1">The sequence shown here is derived from an EMBL/GenBank/DDBJ whole genome shotgun (WGS) entry which is preliminary data.</text>
</comment>
<organism evidence="1">
    <name type="scientific">Muribaculaceae bacterium Z82</name>
    <dbReference type="NCBI Taxonomy" id="2304548"/>
    <lineage>
        <taxon>Bacteria</taxon>
        <taxon>Pseudomonadati</taxon>
        <taxon>Bacteroidota</taxon>
        <taxon>Bacteroidia</taxon>
        <taxon>Bacteroidales</taxon>
        <taxon>Muribaculaceae</taxon>
    </lineage>
</organism>
<dbReference type="EMBL" id="QWKH01000015">
    <property type="protein sequence ID" value="NBI34123.1"/>
    <property type="molecule type" value="Genomic_DNA"/>
</dbReference>
<gene>
    <name evidence="1" type="ORF">D1639_03565</name>
</gene>
<accession>A0A7C9NAE4</accession>
<dbReference type="AlphaFoldDB" id="A0A7C9NAE4"/>
<proteinExistence type="predicted"/>
<evidence type="ECO:0000313" key="1">
    <source>
        <dbReference type="EMBL" id="NBI34123.1"/>
    </source>
</evidence>
<protein>
    <submittedName>
        <fullName evidence="1">Uncharacterized protein</fullName>
    </submittedName>
</protein>
<sequence>MPLDRSDEVIGLLERSEMMEGRWSRYQATSPFAESVSWQDALASLRIMVNAVKDAKTAD</sequence>